<dbReference type="Proteomes" id="UP000601171">
    <property type="component" value="Unassembled WGS sequence"/>
</dbReference>
<dbReference type="InterPro" id="IPR050303">
    <property type="entry name" value="GatZ_KbaZ_carbometab"/>
</dbReference>
<keyword evidence="5" id="KW-0598">Phosphotransferase system</keyword>
<evidence type="ECO:0000313" key="11">
    <source>
        <dbReference type="Proteomes" id="UP000601171"/>
    </source>
</evidence>
<name>A0A926EVA2_9FIRM</name>
<evidence type="ECO:0000256" key="9">
    <source>
        <dbReference type="SAM" id="Phobius"/>
    </source>
</evidence>
<evidence type="ECO:0000313" key="10">
    <source>
        <dbReference type="EMBL" id="MBC8589160.1"/>
    </source>
</evidence>
<evidence type="ECO:0000256" key="2">
    <source>
        <dbReference type="ARBA" id="ARBA00022448"/>
    </source>
</evidence>
<evidence type="ECO:0000256" key="8">
    <source>
        <dbReference type="ARBA" id="ARBA00023136"/>
    </source>
</evidence>
<evidence type="ECO:0000256" key="3">
    <source>
        <dbReference type="ARBA" id="ARBA00022475"/>
    </source>
</evidence>
<dbReference type="RefSeq" id="WP_262430621.1">
    <property type="nucleotide sequence ID" value="NZ_JACRTG010000030.1"/>
</dbReference>
<evidence type="ECO:0000256" key="7">
    <source>
        <dbReference type="ARBA" id="ARBA00022989"/>
    </source>
</evidence>
<keyword evidence="8 9" id="KW-0472">Membrane</keyword>
<accession>A0A926EVA2</accession>
<proteinExistence type="predicted"/>
<feature type="transmembrane region" description="Helical" evidence="9">
    <location>
        <begin position="234"/>
        <end position="255"/>
    </location>
</feature>
<evidence type="ECO:0000256" key="4">
    <source>
        <dbReference type="ARBA" id="ARBA00022597"/>
    </source>
</evidence>
<keyword evidence="4" id="KW-0762">Sugar transport</keyword>
<dbReference type="InterPro" id="IPR004704">
    <property type="entry name" value="PTS_IID_man"/>
</dbReference>
<keyword evidence="11" id="KW-1185">Reference proteome</keyword>
<feature type="transmembrane region" description="Helical" evidence="9">
    <location>
        <begin position="189"/>
        <end position="213"/>
    </location>
</feature>
<dbReference type="EMBL" id="JACRTG010000030">
    <property type="protein sequence ID" value="MBC8589160.1"/>
    <property type="molecule type" value="Genomic_DNA"/>
</dbReference>
<feature type="transmembrane region" description="Helical" evidence="9">
    <location>
        <begin position="136"/>
        <end position="169"/>
    </location>
</feature>
<evidence type="ECO:0000256" key="6">
    <source>
        <dbReference type="ARBA" id="ARBA00022692"/>
    </source>
</evidence>
<dbReference type="GO" id="GO:0009401">
    <property type="term" value="P:phosphoenolpyruvate-dependent sugar phosphotransferase system"/>
    <property type="evidence" value="ECO:0007669"/>
    <property type="project" value="UniProtKB-KW"/>
</dbReference>
<evidence type="ECO:0000256" key="5">
    <source>
        <dbReference type="ARBA" id="ARBA00022683"/>
    </source>
</evidence>
<comment type="caution">
    <text evidence="10">The sequence shown here is derived from an EMBL/GenBank/DDBJ whole genome shotgun (WGS) entry which is preliminary data.</text>
</comment>
<keyword evidence="3" id="KW-1003">Cell membrane</keyword>
<dbReference type="AlphaFoldDB" id="A0A926EVA2"/>
<comment type="subcellular location">
    <subcellularLocation>
        <location evidence="1">Cell membrane</location>
        <topology evidence="1">Multi-pass membrane protein</topology>
    </subcellularLocation>
</comment>
<feature type="transmembrane region" description="Helical" evidence="9">
    <location>
        <begin position="261"/>
        <end position="281"/>
    </location>
</feature>
<keyword evidence="7 9" id="KW-1133">Transmembrane helix</keyword>
<gene>
    <name evidence="10" type="ORF">H8707_13140</name>
</gene>
<organism evidence="10 11">
    <name type="scientific">Paratissierella segnis</name>
    <dbReference type="NCBI Taxonomy" id="2763679"/>
    <lineage>
        <taxon>Bacteria</taxon>
        <taxon>Bacillati</taxon>
        <taxon>Bacillota</taxon>
        <taxon>Tissierellia</taxon>
        <taxon>Tissierellales</taxon>
        <taxon>Tissierellaceae</taxon>
        <taxon>Paratissierella</taxon>
    </lineage>
</organism>
<protein>
    <submittedName>
        <fullName evidence="10">PTS system mannose/fructose/sorbose family transporter subunit IID</fullName>
    </submittedName>
</protein>
<reference evidence="10" key="1">
    <citation type="submission" date="2020-08" db="EMBL/GenBank/DDBJ databases">
        <title>Genome public.</title>
        <authorList>
            <person name="Liu C."/>
            <person name="Sun Q."/>
        </authorList>
    </citation>
    <scope>NUCLEOTIDE SEQUENCE</scope>
    <source>
        <strain evidence="10">BX21</strain>
    </source>
</reference>
<dbReference type="PANTHER" id="PTHR32502:SF5">
    <property type="entry name" value="N-ACETYLGALACTOSAMINE PERMEASE IID COMPONENT-RELATED"/>
    <property type="match status" value="1"/>
</dbReference>
<evidence type="ECO:0000256" key="1">
    <source>
        <dbReference type="ARBA" id="ARBA00004651"/>
    </source>
</evidence>
<keyword evidence="6 9" id="KW-0812">Transmembrane</keyword>
<dbReference type="Pfam" id="PF03613">
    <property type="entry name" value="EIID-AGA"/>
    <property type="match status" value="1"/>
</dbReference>
<dbReference type="GO" id="GO:0005886">
    <property type="term" value="C:plasma membrane"/>
    <property type="evidence" value="ECO:0007669"/>
    <property type="project" value="UniProtKB-SubCell"/>
</dbReference>
<sequence length="282" mass="30936">MTDTLNNVDNSGKNKSLLSKKDINKSYLRWYLACEVSSSFERMQSLAFCYSMIPILKKLYKKKEELSKALSRHLNFFNTQGTWGTIVHGITIAMEEQKAKGEDIPDTAITGIKTGLMGPFAGIGDTLDWGTLKPIVFALAVSFGMTGSVAGAFIPFVFMVITMAVGYWLWNLGYSLGRDSVKSILEAGWIQELITGASILGLFMMGALSANFVKLDIPVVLNMAEGNELVIQEILDSIAPGILPLVVVFAIHWYLKNKGQNFGKIVLFLLAISLLGSFVGLF</sequence>
<dbReference type="PROSITE" id="PS51108">
    <property type="entry name" value="PTS_EIID"/>
    <property type="match status" value="1"/>
</dbReference>
<keyword evidence="2" id="KW-0813">Transport</keyword>
<dbReference type="PANTHER" id="PTHR32502">
    <property type="entry name" value="N-ACETYLGALACTOSAMINE PERMEASE II COMPONENT-RELATED"/>
    <property type="match status" value="1"/>
</dbReference>